<reference evidence="1 3" key="2">
    <citation type="journal article" date="2020" name="Int. J. Syst. Evol. Microbiol.">
        <title>Vagococcus xieshaowenii sp. nov., isolated from snow finch (Montifringilla taczanowskii) cloacal content.</title>
        <authorList>
            <person name="Ge Y."/>
            <person name="Yang J."/>
            <person name="Lai X.H."/>
            <person name="Zhang G."/>
            <person name="Jin D."/>
            <person name="Lu S."/>
            <person name="Wang B."/>
            <person name="Huang Y."/>
            <person name="Huang Y."/>
            <person name="Ren Z."/>
            <person name="Zhang X."/>
            <person name="Xu J."/>
        </authorList>
    </citation>
    <scope>NUCLEOTIDE SEQUENCE [LARGE SCALE GENOMIC DNA]</scope>
    <source>
        <strain evidence="1">Personal::cf-49</strain>
        <strain evidence="3">personal::cf-49</strain>
    </source>
</reference>
<accession>A0AAJ5EDZ0</accession>
<keyword evidence="3" id="KW-1185">Reference proteome</keyword>
<dbReference type="Proteomes" id="UP000296883">
    <property type="component" value="Chromosome"/>
</dbReference>
<dbReference type="Proteomes" id="UP000297725">
    <property type="component" value="Unassembled WGS sequence"/>
</dbReference>
<protein>
    <submittedName>
        <fullName evidence="2">Uncharacterized protein</fullName>
    </submittedName>
</protein>
<dbReference type="EMBL" id="SRHU01000023">
    <property type="protein sequence ID" value="TFZ40855.1"/>
    <property type="molecule type" value="Genomic_DNA"/>
</dbReference>
<gene>
    <name evidence="2" type="ORF">E4031_05585</name>
    <name evidence="1" type="ORF">E4Z98_07505</name>
</gene>
<evidence type="ECO:0000313" key="3">
    <source>
        <dbReference type="Proteomes" id="UP000296883"/>
    </source>
</evidence>
<name>A0AAJ5EDZ0_9ENTE</name>
<organism evidence="2 4">
    <name type="scientific">Vagococcus xieshaowenii</name>
    <dbReference type="NCBI Taxonomy" id="2562451"/>
    <lineage>
        <taxon>Bacteria</taxon>
        <taxon>Bacillati</taxon>
        <taxon>Bacillota</taxon>
        <taxon>Bacilli</taxon>
        <taxon>Lactobacillales</taxon>
        <taxon>Enterococcaceae</taxon>
        <taxon>Vagococcus</taxon>
    </lineage>
</organism>
<dbReference type="AlphaFoldDB" id="A0AAJ5EDZ0"/>
<sequence>MAYKTVKGQGIEKIVIEVSKLSGFMNELSSNIYKLVDKHKADVLAAIIDEMEYDLVNESEVHTLKIQKNA</sequence>
<evidence type="ECO:0000313" key="2">
    <source>
        <dbReference type="EMBL" id="TFZ40855.1"/>
    </source>
</evidence>
<evidence type="ECO:0000313" key="1">
    <source>
        <dbReference type="EMBL" id="QCA29167.1"/>
    </source>
</evidence>
<evidence type="ECO:0000313" key="4">
    <source>
        <dbReference type="Proteomes" id="UP000297725"/>
    </source>
</evidence>
<proteinExistence type="predicted"/>
<dbReference type="RefSeq" id="WP_135254461.1">
    <property type="nucleotide sequence ID" value="NZ_CP038865.1"/>
</dbReference>
<reference evidence="2 4" key="1">
    <citation type="submission" date="2019-03" db="EMBL/GenBank/DDBJ databases">
        <title>Vagococcus sp. was isolated fron gut of Carduelis flavirostris.</title>
        <authorList>
            <person name="Ge Y."/>
        </authorList>
    </citation>
    <scope>NUCLEOTIDE SEQUENCE [LARGE SCALE GENOMIC DNA]</scope>
    <source>
        <strain evidence="2 4">CF-210</strain>
    </source>
</reference>
<dbReference type="EMBL" id="CP038865">
    <property type="protein sequence ID" value="QCA29167.1"/>
    <property type="molecule type" value="Genomic_DNA"/>
</dbReference>